<dbReference type="STRING" id="1121256.SAMN02746089_00239"/>
<dbReference type="Proteomes" id="UP000184088">
    <property type="component" value="Unassembled WGS sequence"/>
</dbReference>
<dbReference type="SUPFAM" id="SSF46785">
    <property type="entry name" value="Winged helix' DNA-binding domain"/>
    <property type="match status" value="1"/>
</dbReference>
<protein>
    <submittedName>
        <fullName evidence="5">Transcriptional regulator, ArsR family</fullName>
    </submittedName>
</protein>
<dbReference type="NCBIfam" id="NF033788">
    <property type="entry name" value="HTH_metalloreg"/>
    <property type="match status" value="1"/>
</dbReference>
<accession>A0A1M4T859</accession>
<dbReference type="EMBL" id="FQVH01000001">
    <property type="protein sequence ID" value="SHE40518.1"/>
    <property type="molecule type" value="Genomic_DNA"/>
</dbReference>
<dbReference type="PANTHER" id="PTHR33154:SF28">
    <property type="entry name" value="HTH-TYPE TRANSCRIPTIONAL REGULATOR YGAV-RELATED"/>
    <property type="match status" value="1"/>
</dbReference>
<dbReference type="Gene3D" id="1.10.10.10">
    <property type="entry name" value="Winged helix-like DNA-binding domain superfamily/Winged helix DNA-binding domain"/>
    <property type="match status" value="1"/>
</dbReference>
<dbReference type="PROSITE" id="PS50987">
    <property type="entry name" value="HTH_ARSR_2"/>
    <property type="match status" value="1"/>
</dbReference>
<sequence length="94" mass="10612">MKEIVDIEKYEAIVHKLKAIAHPYRLCIVRGLIMDDGCNVSTMQECLKLPQSTVSQHLAKLKAAGIVEGERKGLEICYKVVDEDIKKIVKVLFD</sequence>
<reference evidence="5 6" key="1">
    <citation type="submission" date="2016-11" db="EMBL/GenBank/DDBJ databases">
        <authorList>
            <person name="Jaros S."/>
            <person name="Januszkiewicz K."/>
            <person name="Wedrychowicz H."/>
        </authorList>
    </citation>
    <scope>NUCLEOTIDE SEQUENCE [LARGE SCALE GENOMIC DNA]</scope>
    <source>
        <strain evidence="5 6">DSM 17918</strain>
    </source>
</reference>
<name>A0A1M4T859_9THEO</name>
<evidence type="ECO:0000313" key="6">
    <source>
        <dbReference type="Proteomes" id="UP000184088"/>
    </source>
</evidence>
<dbReference type="PANTHER" id="PTHR33154">
    <property type="entry name" value="TRANSCRIPTIONAL REGULATOR, ARSR FAMILY"/>
    <property type="match status" value="1"/>
</dbReference>
<evidence type="ECO:0000256" key="2">
    <source>
        <dbReference type="ARBA" id="ARBA00023125"/>
    </source>
</evidence>
<evidence type="ECO:0000259" key="4">
    <source>
        <dbReference type="PROSITE" id="PS50987"/>
    </source>
</evidence>
<dbReference type="AlphaFoldDB" id="A0A1M4T859"/>
<dbReference type="InterPro" id="IPR036388">
    <property type="entry name" value="WH-like_DNA-bd_sf"/>
</dbReference>
<dbReference type="PRINTS" id="PR00778">
    <property type="entry name" value="HTHARSR"/>
</dbReference>
<dbReference type="Pfam" id="PF12840">
    <property type="entry name" value="HTH_20"/>
    <property type="match status" value="1"/>
</dbReference>
<dbReference type="InterPro" id="IPR036390">
    <property type="entry name" value="WH_DNA-bd_sf"/>
</dbReference>
<dbReference type="GO" id="GO:0003677">
    <property type="term" value="F:DNA binding"/>
    <property type="evidence" value="ECO:0007669"/>
    <property type="project" value="UniProtKB-KW"/>
</dbReference>
<keyword evidence="2" id="KW-0238">DNA-binding</keyword>
<proteinExistence type="predicted"/>
<keyword evidence="3" id="KW-0804">Transcription</keyword>
<dbReference type="GO" id="GO:0003700">
    <property type="term" value="F:DNA-binding transcription factor activity"/>
    <property type="evidence" value="ECO:0007669"/>
    <property type="project" value="InterPro"/>
</dbReference>
<organism evidence="5 6">
    <name type="scientific">Caldanaerobius fijiensis DSM 17918</name>
    <dbReference type="NCBI Taxonomy" id="1121256"/>
    <lineage>
        <taxon>Bacteria</taxon>
        <taxon>Bacillati</taxon>
        <taxon>Bacillota</taxon>
        <taxon>Clostridia</taxon>
        <taxon>Thermoanaerobacterales</taxon>
        <taxon>Thermoanaerobacteraceae</taxon>
        <taxon>Caldanaerobius</taxon>
    </lineage>
</organism>
<dbReference type="CDD" id="cd00090">
    <property type="entry name" value="HTH_ARSR"/>
    <property type="match status" value="1"/>
</dbReference>
<dbReference type="InterPro" id="IPR051081">
    <property type="entry name" value="HTH_MetalResp_TranReg"/>
</dbReference>
<keyword evidence="1" id="KW-0805">Transcription regulation</keyword>
<evidence type="ECO:0000256" key="3">
    <source>
        <dbReference type="ARBA" id="ARBA00023163"/>
    </source>
</evidence>
<feature type="domain" description="HTH arsR-type" evidence="4">
    <location>
        <begin position="5"/>
        <end position="94"/>
    </location>
</feature>
<keyword evidence="6" id="KW-1185">Reference proteome</keyword>
<dbReference type="OrthoDB" id="9802016at2"/>
<dbReference type="InterPro" id="IPR011991">
    <property type="entry name" value="ArsR-like_HTH"/>
</dbReference>
<evidence type="ECO:0000313" key="5">
    <source>
        <dbReference type="EMBL" id="SHE40518.1"/>
    </source>
</evidence>
<evidence type="ECO:0000256" key="1">
    <source>
        <dbReference type="ARBA" id="ARBA00023015"/>
    </source>
</evidence>
<dbReference type="SMART" id="SM00418">
    <property type="entry name" value="HTH_ARSR"/>
    <property type="match status" value="1"/>
</dbReference>
<gene>
    <name evidence="5" type="ORF">SAMN02746089_00239</name>
</gene>
<dbReference type="RefSeq" id="WP_073341247.1">
    <property type="nucleotide sequence ID" value="NZ_FQVH01000001.1"/>
</dbReference>
<dbReference type="InterPro" id="IPR001845">
    <property type="entry name" value="HTH_ArsR_DNA-bd_dom"/>
</dbReference>